<proteinExistence type="predicted"/>
<evidence type="ECO:0000313" key="2">
    <source>
        <dbReference type="Proteomes" id="UP000290759"/>
    </source>
</evidence>
<accession>A0A4Q2U3F5</accession>
<protein>
    <submittedName>
        <fullName evidence="1">Uncharacterized protein</fullName>
    </submittedName>
</protein>
<dbReference type="AlphaFoldDB" id="A0A4Q2U3F5"/>
<dbReference type="RefSeq" id="WP_129228061.1">
    <property type="nucleotide sequence ID" value="NZ_QYBB01000020.1"/>
</dbReference>
<sequence>MANELKSPKMTPEQQRAAFEATARELGCDESPDAFEAAVKKVAKAPPTKGTDLKALKRK</sequence>
<dbReference type="Proteomes" id="UP000290759">
    <property type="component" value="Unassembled WGS sequence"/>
</dbReference>
<evidence type="ECO:0000313" key="1">
    <source>
        <dbReference type="EMBL" id="RYC30862.1"/>
    </source>
</evidence>
<reference evidence="1 2" key="1">
    <citation type="submission" date="2018-12" db="EMBL/GenBank/DDBJ databases">
        <authorList>
            <person name="Grouzdev D.S."/>
            <person name="Krutkina M.S."/>
        </authorList>
    </citation>
    <scope>NUCLEOTIDE SEQUENCE [LARGE SCALE GENOMIC DNA]</scope>
    <source>
        <strain evidence="1 2">RmlP026</strain>
    </source>
</reference>
<comment type="caution">
    <text evidence="1">The sequence shown here is derived from an EMBL/GenBank/DDBJ whole genome shotgun (WGS) entry which is preliminary data.</text>
</comment>
<keyword evidence="2" id="KW-1185">Reference proteome</keyword>
<dbReference type="EMBL" id="QYBB01000020">
    <property type="protein sequence ID" value="RYC30862.1"/>
    <property type="molecule type" value="Genomic_DNA"/>
</dbReference>
<organism evidence="1 2">
    <name type="scientific">Lichenibacterium minor</name>
    <dbReference type="NCBI Taxonomy" id="2316528"/>
    <lineage>
        <taxon>Bacteria</taxon>
        <taxon>Pseudomonadati</taxon>
        <taxon>Pseudomonadota</taxon>
        <taxon>Alphaproteobacteria</taxon>
        <taxon>Hyphomicrobiales</taxon>
        <taxon>Lichenihabitantaceae</taxon>
        <taxon>Lichenibacterium</taxon>
    </lineage>
</organism>
<gene>
    <name evidence="1" type="ORF">D3273_16890</name>
</gene>
<reference evidence="1 2" key="2">
    <citation type="submission" date="2019-02" db="EMBL/GenBank/DDBJ databases">
        <title>'Lichenibacterium ramalinii' gen. nov. sp. nov., 'Lichenibacterium minor' gen. nov. sp. nov.</title>
        <authorList>
            <person name="Pankratov T."/>
        </authorList>
    </citation>
    <scope>NUCLEOTIDE SEQUENCE [LARGE SCALE GENOMIC DNA]</scope>
    <source>
        <strain evidence="1 2">RmlP026</strain>
    </source>
</reference>
<name>A0A4Q2U3F5_9HYPH</name>